<accession>B8D3L4</accession>
<dbReference type="Proteomes" id="UP000006903">
    <property type="component" value="Chromosome"/>
</dbReference>
<reference evidence="1 2" key="1">
    <citation type="journal article" date="2009" name="J. Bacteriol.">
        <title>Complete genome sequence of the anaerobic, protein-degrading hyperthermophilic crenarchaeon Desulfurococcus kamchatkensis.</title>
        <authorList>
            <person name="Ravin N.V."/>
            <person name="Mardanov A.V."/>
            <person name="Beletsky A.V."/>
            <person name="Kublanov I.V."/>
            <person name="Kolganova T.V."/>
            <person name="Lebedinsky A.V."/>
            <person name="Chernyh N.A."/>
            <person name="Bonch-Osmolovskaya E.A."/>
            <person name="Skryabin K.G."/>
        </authorList>
    </citation>
    <scope>NUCLEOTIDE SEQUENCE [LARGE SCALE GENOMIC DNA]</scope>
    <source>
        <strain evidence="2">DSM 18924 / JCM 16383 / VKM B-2413 / 1221n</strain>
    </source>
</reference>
<organism evidence="1 2">
    <name type="scientific">Desulfurococcus amylolyticus (strain DSM 18924 / JCM 16383 / VKM B-2413 / 1221n)</name>
    <name type="common">Desulfurococcus kamchatkensis</name>
    <dbReference type="NCBI Taxonomy" id="490899"/>
    <lineage>
        <taxon>Archaea</taxon>
        <taxon>Thermoproteota</taxon>
        <taxon>Thermoprotei</taxon>
        <taxon>Desulfurococcales</taxon>
        <taxon>Desulfurococcaceae</taxon>
        <taxon>Desulfurococcus</taxon>
    </lineage>
</organism>
<name>B8D3L4_DESA1</name>
<dbReference type="InterPro" id="IPR029063">
    <property type="entry name" value="SAM-dependent_MTases_sf"/>
</dbReference>
<dbReference type="GeneID" id="7170626"/>
<dbReference type="EMBL" id="CP001140">
    <property type="protein sequence ID" value="ACL10695.1"/>
    <property type="molecule type" value="Genomic_DNA"/>
</dbReference>
<evidence type="ECO:0000313" key="2">
    <source>
        <dbReference type="Proteomes" id="UP000006903"/>
    </source>
</evidence>
<dbReference type="KEGG" id="dka:DKAM_0369"/>
<dbReference type="eggNOG" id="arCOG00054">
    <property type="taxonomic scope" value="Archaea"/>
</dbReference>
<sequence>MPEAFVFKPVKGYWFTFFTIDELKRSSGCIETTLDLGLSTRVVCVENNRLLLSKGIEVDVRELEPSEHDRVVLLEETGRIYEVVLHTETGFYKLKATGKTTAPTLEINGIHMHRIQDTDPWRDTISKIRAARVTSGLNILDTCMGLGYTAIASLRRGAGSIYTFEIDENVVWITERNPWSRELSSDRIRINIMDVVEGIFSLESEYFHRVIHDPPRFTRSTGSLYSLDFYKELYRVLRHGGILFHYTGEPRRHGAPSILKGIKNRLMEAGFTNVYYDAEAQGFIGFKR</sequence>
<dbReference type="GO" id="GO:0008168">
    <property type="term" value="F:methyltransferase activity"/>
    <property type="evidence" value="ECO:0007669"/>
    <property type="project" value="UniProtKB-KW"/>
</dbReference>
<protein>
    <submittedName>
        <fullName evidence="1">Methyltransferase-like protein</fullName>
    </submittedName>
</protein>
<keyword evidence="1" id="KW-0808">Transferase</keyword>
<dbReference type="GO" id="GO:0032259">
    <property type="term" value="P:methylation"/>
    <property type="evidence" value="ECO:0007669"/>
    <property type="project" value="UniProtKB-KW"/>
</dbReference>
<proteinExistence type="predicted"/>
<dbReference type="SUPFAM" id="SSF53335">
    <property type="entry name" value="S-adenosyl-L-methionine-dependent methyltransferases"/>
    <property type="match status" value="1"/>
</dbReference>
<dbReference type="HOGENOM" id="CLU_057700_0_0_2"/>
<keyword evidence="1" id="KW-0489">Methyltransferase</keyword>
<gene>
    <name evidence="1" type="ordered locus">DKAM_0369</name>
</gene>
<dbReference type="CDD" id="cd02440">
    <property type="entry name" value="AdoMet_MTases"/>
    <property type="match status" value="1"/>
</dbReference>
<dbReference type="STRING" id="490899.DKAM_0369"/>
<dbReference type="RefSeq" id="WP_012608037.1">
    <property type="nucleotide sequence ID" value="NC_011766.1"/>
</dbReference>
<dbReference type="AlphaFoldDB" id="B8D3L4"/>
<evidence type="ECO:0000313" key="1">
    <source>
        <dbReference type="EMBL" id="ACL10695.1"/>
    </source>
</evidence>
<dbReference type="Gene3D" id="3.40.50.150">
    <property type="entry name" value="Vaccinia Virus protein VP39"/>
    <property type="match status" value="1"/>
</dbReference>